<organism evidence="4">
    <name type="scientific">hydrothermal vent metagenome</name>
    <dbReference type="NCBI Taxonomy" id="652676"/>
    <lineage>
        <taxon>unclassified sequences</taxon>
        <taxon>metagenomes</taxon>
        <taxon>ecological metagenomes</taxon>
    </lineage>
</organism>
<evidence type="ECO:0000256" key="1">
    <source>
        <dbReference type="ARBA" id="ARBA00022603"/>
    </source>
</evidence>
<name>A0A1W1CJR4_9ZZZZ</name>
<evidence type="ECO:0000313" key="4">
    <source>
        <dbReference type="EMBL" id="SFV66108.1"/>
    </source>
</evidence>
<dbReference type="InterPro" id="IPR041698">
    <property type="entry name" value="Methyltransf_25"/>
</dbReference>
<dbReference type="GO" id="GO:0032259">
    <property type="term" value="P:methylation"/>
    <property type="evidence" value="ECO:0007669"/>
    <property type="project" value="UniProtKB-KW"/>
</dbReference>
<evidence type="ECO:0000259" key="3">
    <source>
        <dbReference type="Pfam" id="PF13649"/>
    </source>
</evidence>
<protein>
    <submittedName>
        <fullName evidence="4">Methyltransferase, putative</fullName>
    </submittedName>
</protein>
<sequence length="202" mass="22926">MENRDLFAHKSKEWDMNSRRVQGAKAIANSILKNIELTKDMHIMDFGAGTGLLSYCLSHTVGRVTAIDNSPSMLEVFHKKASLFNCPTEVIELDLSQEIPNTLLFDGIVSSMTIHHIRDIEDMLTKMYNMLSDDGFIALADLDIEDGTFHSDNEGVFHFGFDRDELVEIAKRVGFRDVEIETANVIEKPHRSFEVFLMSAKR</sequence>
<accession>A0A1W1CJR4</accession>
<dbReference type="PANTHER" id="PTHR43861:SF1">
    <property type="entry name" value="TRANS-ACONITATE 2-METHYLTRANSFERASE"/>
    <property type="match status" value="1"/>
</dbReference>
<dbReference type="InterPro" id="IPR029063">
    <property type="entry name" value="SAM-dependent_MTases_sf"/>
</dbReference>
<gene>
    <name evidence="4" type="ORF">MNB_SV-12-883</name>
</gene>
<dbReference type="GO" id="GO:0008168">
    <property type="term" value="F:methyltransferase activity"/>
    <property type="evidence" value="ECO:0007669"/>
    <property type="project" value="UniProtKB-KW"/>
</dbReference>
<dbReference type="AlphaFoldDB" id="A0A1W1CJR4"/>
<dbReference type="CDD" id="cd02440">
    <property type="entry name" value="AdoMet_MTases"/>
    <property type="match status" value="1"/>
</dbReference>
<keyword evidence="2 4" id="KW-0808">Transferase</keyword>
<dbReference type="Pfam" id="PF13649">
    <property type="entry name" value="Methyltransf_25"/>
    <property type="match status" value="1"/>
</dbReference>
<dbReference type="EMBL" id="FPHE01000148">
    <property type="protein sequence ID" value="SFV66108.1"/>
    <property type="molecule type" value="Genomic_DNA"/>
</dbReference>
<dbReference type="Gene3D" id="3.40.50.150">
    <property type="entry name" value="Vaccinia Virus protein VP39"/>
    <property type="match status" value="1"/>
</dbReference>
<evidence type="ECO:0000256" key="2">
    <source>
        <dbReference type="ARBA" id="ARBA00022679"/>
    </source>
</evidence>
<dbReference type="SUPFAM" id="SSF53335">
    <property type="entry name" value="S-adenosyl-L-methionine-dependent methyltransferases"/>
    <property type="match status" value="1"/>
</dbReference>
<proteinExistence type="predicted"/>
<feature type="domain" description="Methyltransferase" evidence="3">
    <location>
        <begin position="43"/>
        <end position="135"/>
    </location>
</feature>
<keyword evidence="1 4" id="KW-0489">Methyltransferase</keyword>
<reference evidence="4" key="1">
    <citation type="submission" date="2016-10" db="EMBL/GenBank/DDBJ databases">
        <authorList>
            <person name="de Groot N.N."/>
        </authorList>
    </citation>
    <scope>NUCLEOTIDE SEQUENCE</scope>
</reference>
<dbReference type="PANTHER" id="PTHR43861">
    <property type="entry name" value="TRANS-ACONITATE 2-METHYLTRANSFERASE-RELATED"/>
    <property type="match status" value="1"/>
</dbReference>